<gene>
    <name evidence="1" type="ORF">NCTC13456_03291</name>
</gene>
<dbReference type="EMBL" id="UFXS01000001">
    <property type="protein sequence ID" value="STD59624.1"/>
    <property type="molecule type" value="Genomic_DNA"/>
</dbReference>
<accession>A0A376GGW7</accession>
<dbReference type="Proteomes" id="UP000254737">
    <property type="component" value="Unassembled WGS sequence"/>
</dbReference>
<sequence length="140" mass="16410">MKHYYFFILLISLFFIGCGQQKVLKTISMNELNIFRTAFDGKGCKNEVKVFTNMKDFDEFQTSLIIPGQRNAPLEIIDFSNKNIAVICKEDIDRYEISELTSSSKKNILKLHQYKDEADKSINLFFIEIPKEINYLTLEY</sequence>
<evidence type="ECO:0000313" key="1">
    <source>
        <dbReference type="EMBL" id="STD59624.1"/>
    </source>
</evidence>
<proteinExistence type="predicted"/>
<protein>
    <recommendedName>
        <fullName evidence="3">Lipoprotein</fullName>
    </recommendedName>
</protein>
<reference evidence="1 2" key="1">
    <citation type="submission" date="2018-06" db="EMBL/GenBank/DDBJ databases">
        <authorList>
            <consortium name="Pathogen Informatics"/>
            <person name="Doyle S."/>
        </authorList>
    </citation>
    <scope>NUCLEOTIDE SEQUENCE [LARGE SCALE GENOMIC DNA]</scope>
    <source>
        <strain evidence="1 2">NCTC13456</strain>
    </source>
</reference>
<dbReference type="AlphaFoldDB" id="A0A376GGW7"/>
<organism evidence="1 2">
    <name type="scientific">Empedobacter falsenii</name>
    <dbReference type="NCBI Taxonomy" id="343874"/>
    <lineage>
        <taxon>Bacteria</taxon>
        <taxon>Pseudomonadati</taxon>
        <taxon>Bacteroidota</taxon>
        <taxon>Flavobacteriia</taxon>
        <taxon>Flavobacteriales</taxon>
        <taxon>Weeksellaceae</taxon>
        <taxon>Empedobacter</taxon>
    </lineage>
</organism>
<dbReference type="STRING" id="343874.GCA_000805695_03132"/>
<dbReference type="PROSITE" id="PS51257">
    <property type="entry name" value="PROKAR_LIPOPROTEIN"/>
    <property type="match status" value="1"/>
</dbReference>
<evidence type="ECO:0008006" key="3">
    <source>
        <dbReference type="Google" id="ProtNLM"/>
    </source>
</evidence>
<evidence type="ECO:0000313" key="2">
    <source>
        <dbReference type="Proteomes" id="UP000254737"/>
    </source>
</evidence>
<name>A0A376GGW7_9FLAO</name>